<keyword evidence="2" id="KW-1185">Reference proteome</keyword>
<accession>A0A4R6DZP5</accession>
<name>A0A4R6DZP5_9RHOO</name>
<organism evidence="1 2">
    <name type="scientific">Azoarcus indigens</name>
    <dbReference type="NCBI Taxonomy" id="29545"/>
    <lineage>
        <taxon>Bacteria</taxon>
        <taxon>Pseudomonadati</taxon>
        <taxon>Pseudomonadota</taxon>
        <taxon>Betaproteobacteria</taxon>
        <taxon>Rhodocyclales</taxon>
        <taxon>Zoogloeaceae</taxon>
        <taxon>Azoarcus</taxon>
    </lineage>
</organism>
<reference evidence="1 2" key="1">
    <citation type="submission" date="2019-03" db="EMBL/GenBank/DDBJ databases">
        <title>Genomic Encyclopedia of Type Strains, Phase IV (KMG-IV): sequencing the most valuable type-strain genomes for metagenomic binning, comparative biology and taxonomic classification.</title>
        <authorList>
            <person name="Goeker M."/>
        </authorList>
    </citation>
    <scope>NUCLEOTIDE SEQUENCE [LARGE SCALE GENOMIC DNA]</scope>
    <source>
        <strain evidence="1 2">DSM 12121</strain>
    </source>
</reference>
<proteinExistence type="predicted"/>
<dbReference type="RefSeq" id="WP_133591299.1">
    <property type="nucleotide sequence ID" value="NZ_SNVV01000008.1"/>
</dbReference>
<evidence type="ECO:0000313" key="1">
    <source>
        <dbReference type="EMBL" id="TDN50861.1"/>
    </source>
</evidence>
<gene>
    <name evidence="1" type="ORF">C7389_108105</name>
</gene>
<dbReference type="AlphaFoldDB" id="A0A4R6DZP5"/>
<sequence length="78" mass="8934">MMATQYGGNRRVPAAYRGDIYALEPDREELVNLGVEIGSFNSNIECFEDCRLTPLALRRLQFLSGKYLWDLSPSYNLD</sequence>
<dbReference type="EMBL" id="SNVV01000008">
    <property type="protein sequence ID" value="TDN50861.1"/>
    <property type="molecule type" value="Genomic_DNA"/>
</dbReference>
<protein>
    <submittedName>
        <fullName evidence="1">Uncharacterized protein</fullName>
    </submittedName>
</protein>
<dbReference type="Proteomes" id="UP000295129">
    <property type="component" value="Unassembled WGS sequence"/>
</dbReference>
<dbReference type="OrthoDB" id="9181847at2"/>
<comment type="caution">
    <text evidence="1">The sequence shown here is derived from an EMBL/GenBank/DDBJ whole genome shotgun (WGS) entry which is preliminary data.</text>
</comment>
<evidence type="ECO:0000313" key="2">
    <source>
        <dbReference type="Proteomes" id="UP000295129"/>
    </source>
</evidence>